<dbReference type="EMBL" id="JABSND010000075">
    <property type="protein sequence ID" value="KAI6299128.1"/>
    <property type="molecule type" value="Genomic_DNA"/>
</dbReference>
<keyword evidence="6 8" id="KW-0472">Membrane</keyword>
<feature type="transmembrane region" description="Helical" evidence="8">
    <location>
        <begin position="319"/>
        <end position="337"/>
    </location>
</feature>
<dbReference type="InterPro" id="IPR003663">
    <property type="entry name" value="Sugar/inositol_transpt"/>
</dbReference>
<dbReference type="PROSITE" id="PS00217">
    <property type="entry name" value="SUGAR_TRANSPORT_2"/>
    <property type="match status" value="1"/>
</dbReference>
<dbReference type="Gene3D" id="1.20.1250.20">
    <property type="entry name" value="MFS general substrate transporter like domains"/>
    <property type="match status" value="1"/>
</dbReference>
<dbReference type="NCBIfam" id="TIGR00879">
    <property type="entry name" value="SP"/>
    <property type="match status" value="1"/>
</dbReference>
<dbReference type="PANTHER" id="PTHR48022:SF2">
    <property type="entry name" value="PLASTIDIC GLUCOSE TRANSPORTER 4"/>
    <property type="match status" value="1"/>
</dbReference>
<protein>
    <recommendedName>
        <fullName evidence="9">Major facilitator superfamily (MFS) profile domain-containing protein</fullName>
    </recommendedName>
</protein>
<dbReference type="InterPro" id="IPR020846">
    <property type="entry name" value="MFS_dom"/>
</dbReference>
<dbReference type="PANTHER" id="PTHR48022">
    <property type="entry name" value="PLASTIDIC GLUCOSE TRANSPORTER 4"/>
    <property type="match status" value="1"/>
</dbReference>
<evidence type="ECO:0000256" key="3">
    <source>
        <dbReference type="ARBA" id="ARBA00022448"/>
    </source>
</evidence>
<evidence type="ECO:0000256" key="1">
    <source>
        <dbReference type="ARBA" id="ARBA00004141"/>
    </source>
</evidence>
<keyword evidence="3 7" id="KW-0813">Transport</keyword>
<comment type="subcellular location">
    <subcellularLocation>
        <location evidence="1">Membrane</location>
        <topology evidence="1">Multi-pass membrane protein</topology>
    </subcellularLocation>
</comment>
<dbReference type="SUPFAM" id="SSF103473">
    <property type="entry name" value="MFS general substrate transporter"/>
    <property type="match status" value="1"/>
</dbReference>
<dbReference type="InterPro" id="IPR005829">
    <property type="entry name" value="Sugar_transporter_CS"/>
</dbReference>
<feature type="transmembrane region" description="Helical" evidence="8">
    <location>
        <begin position="139"/>
        <end position="158"/>
    </location>
</feature>
<feature type="transmembrane region" description="Helical" evidence="8">
    <location>
        <begin position="108"/>
        <end position="127"/>
    </location>
</feature>
<feature type="transmembrane region" description="Helical" evidence="8">
    <location>
        <begin position="357"/>
        <end position="376"/>
    </location>
</feature>
<gene>
    <name evidence="10" type="ORF">MCOR33_004893</name>
</gene>
<evidence type="ECO:0000313" key="11">
    <source>
        <dbReference type="Proteomes" id="UP001059893"/>
    </source>
</evidence>
<evidence type="ECO:0000256" key="2">
    <source>
        <dbReference type="ARBA" id="ARBA00010992"/>
    </source>
</evidence>
<keyword evidence="5 8" id="KW-1133">Transmembrane helix</keyword>
<sequence>MTNPRAIEIEYTQVPSGTGEDGSLEGKALVDSAAHDAAHQHDLTIRQAIKYYRWAIFWCLAVSMTVIMEGYDAILLGNFWAYPTFQRKYGVWVGVSETTRSGYQLTPAWQAALGNGAGIGSFFGAIADGYLVQRFGPRNTILGALIVMVFCVFAPFFAQNVETLLAGQILCGLPWGVFASSSPAYASELLPMKLRVYFTSWTNMCFIIGQFLASGVLRACLVRDDEWGYRIPFALQWFWPAWLIPLLYFAPESPWHLVRRGRLEEAERSLERLQDADAPLSTKETLAYIVCTNNLEQKMSVGTGYLDCLRGFELRRTEIAAVSFGGQVLCGTALAYNATYFYEQIGLPASRIYTLNVAGYGLALAGAFCSWLFLLPHVGRRTIYLWGSGVMCFLLYLIAVLTSWKSHQAVAESQAYLTMVWKFVFQLSAGQLGWAIPAEIGSTRLRQKTVVLARNAYYLIHVVANILQPYFMNPTAWNVGARTGFLWGSTALLFFAWAFWRLPETKDRTYEELDVLFANRTPARKFRSTKVDVFGQDAHELKASHKDLD</sequence>
<dbReference type="InterPro" id="IPR036259">
    <property type="entry name" value="MFS_trans_sf"/>
</dbReference>
<feature type="transmembrane region" description="Helical" evidence="8">
    <location>
        <begin position="383"/>
        <end position="404"/>
    </location>
</feature>
<keyword evidence="11" id="KW-1185">Reference proteome</keyword>
<feature type="transmembrane region" description="Helical" evidence="8">
    <location>
        <begin position="416"/>
        <end position="436"/>
    </location>
</feature>
<proteinExistence type="inferred from homology"/>
<reference evidence="10" key="1">
    <citation type="submission" date="2021-01" db="EMBL/GenBank/DDBJ databases">
        <title>Deciphering the adaptive evolutionary patterns associated with biogeogrpahic diversity in the finger millet blast pathogen Magnaporthe oryzae in Eastern Africa.</title>
        <authorList>
            <person name="Onyema G."/>
            <person name="Shittu T.A."/>
            <person name="Dodsworth S."/>
            <person name="Devilliers S."/>
            <person name="Muthumeenakshi S."/>
            <person name="Sreenivasaprasad S."/>
        </authorList>
    </citation>
    <scope>NUCLEOTIDE SEQUENCE</scope>
    <source>
        <strain evidence="10">D15/s37</strain>
    </source>
</reference>
<dbReference type="InterPro" id="IPR005828">
    <property type="entry name" value="MFS_sugar_transport-like"/>
</dbReference>
<feature type="transmembrane region" description="Helical" evidence="8">
    <location>
        <begin position="55"/>
        <end position="82"/>
    </location>
</feature>
<dbReference type="InterPro" id="IPR050360">
    <property type="entry name" value="MFS_Sugar_Transporters"/>
</dbReference>
<evidence type="ECO:0000256" key="4">
    <source>
        <dbReference type="ARBA" id="ARBA00022692"/>
    </source>
</evidence>
<name>A0ABQ8NN37_PYRGI</name>
<comment type="similarity">
    <text evidence="2 7">Belongs to the major facilitator superfamily. Sugar transporter (TC 2.A.1.1) family.</text>
</comment>
<feature type="domain" description="Major facilitator superfamily (MFS) profile" evidence="9">
    <location>
        <begin position="58"/>
        <end position="506"/>
    </location>
</feature>
<feature type="transmembrane region" description="Helical" evidence="8">
    <location>
        <begin position="484"/>
        <end position="500"/>
    </location>
</feature>
<evidence type="ECO:0000313" key="10">
    <source>
        <dbReference type="EMBL" id="KAI6299128.1"/>
    </source>
</evidence>
<comment type="caution">
    <text evidence="10">The sequence shown here is derived from an EMBL/GenBank/DDBJ whole genome shotgun (WGS) entry which is preliminary data.</text>
</comment>
<keyword evidence="4 8" id="KW-0812">Transmembrane</keyword>
<evidence type="ECO:0000256" key="6">
    <source>
        <dbReference type="ARBA" id="ARBA00023136"/>
    </source>
</evidence>
<organism evidence="10 11">
    <name type="scientific">Pyricularia grisea</name>
    <name type="common">Crabgrass-specific blast fungus</name>
    <name type="synonym">Magnaporthe grisea</name>
    <dbReference type="NCBI Taxonomy" id="148305"/>
    <lineage>
        <taxon>Eukaryota</taxon>
        <taxon>Fungi</taxon>
        <taxon>Dikarya</taxon>
        <taxon>Ascomycota</taxon>
        <taxon>Pezizomycotina</taxon>
        <taxon>Sordariomycetes</taxon>
        <taxon>Sordariomycetidae</taxon>
        <taxon>Magnaporthales</taxon>
        <taxon>Pyriculariaceae</taxon>
        <taxon>Pyricularia</taxon>
    </lineage>
</organism>
<evidence type="ECO:0000259" key="9">
    <source>
        <dbReference type="PROSITE" id="PS50850"/>
    </source>
</evidence>
<evidence type="ECO:0000256" key="8">
    <source>
        <dbReference type="SAM" id="Phobius"/>
    </source>
</evidence>
<feature type="transmembrane region" description="Helical" evidence="8">
    <location>
        <begin position="456"/>
        <end position="472"/>
    </location>
</feature>
<evidence type="ECO:0000256" key="7">
    <source>
        <dbReference type="RuleBase" id="RU003346"/>
    </source>
</evidence>
<evidence type="ECO:0000256" key="5">
    <source>
        <dbReference type="ARBA" id="ARBA00022989"/>
    </source>
</evidence>
<dbReference type="PROSITE" id="PS50850">
    <property type="entry name" value="MFS"/>
    <property type="match status" value="1"/>
</dbReference>
<feature type="transmembrane region" description="Helical" evidence="8">
    <location>
        <begin position="198"/>
        <end position="217"/>
    </location>
</feature>
<dbReference type="Proteomes" id="UP001059893">
    <property type="component" value="Unassembled WGS sequence"/>
</dbReference>
<dbReference type="Pfam" id="PF00083">
    <property type="entry name" value="Sugar_tr"/>
    <property type="match status" value="1"/>
</dbReference>
<accession>A0ABQ8NN37</accession>